<evidence type="ECO:0000313" key="3">
    <source>
        <dbReference type="Proteomes" id="UP000535406"/>
    </source>
</evidence>
<comment type="caution">
    <text evidence="2">The sequence shown here is derived from an EMBL/GenBank/DDBJ whole genome shotgun (WGS) entry which is preliminary data.</text>
</comment>
<accession>A0A7W8DT45</accession>
<dbReference type="InterPro" id="IPR021553">
    <property type="entry name" value="DUF3008"/>
</dbReference>
<dbReference type="Proteomes" id="UP000535406">
    <property type="component" value="Unassembled WGS sequence"/>
</dbReference>
<protein>
    <recommendedName>
        <fullName evidence="4">DUF3008 domain-containing protein</fullName>
    </recommendedName>
</protein>
<sequence>MPAKSKAQQKAAGAALAAKRDDMKKSELKGASKGMEKSMSEKELEELASTKRKGKPEHKSKSD</sequence>
<dbReference type="Pfam" id="PF11450">
    <property type="entry name" value="DUF3008"/>
    <property type="match status" value="1"/>
</dbReference>
<dbReference type="RefSeq" id="WP_184140845.1">
    <property type="nucleotide sequence ID" value="NZ_JACHIK010000002.1"/>
</dbReference>
<evidence type="ECO:0000313" key="2">
    <source>
        <dbReference type="EMBL" id="MBB5041298.1"/>
    </source>
</evidence>
<reference evidence="2 3" key="1">
    <citation type="submission" date="2020-08" db="EMBL/GenBank/DDBJ databases">
        <title>Genomic Encyclopedia of Type Strains, Phase IV (KMG-IV): sequencing the most valuable type-strain genomes for metagenomic binning, comparative biology and taxonomic classification.</title>
        <authorList>
            <person name="Goeker M."/>
        </authorList>
    </citation>
    <scope>NUCLEOTIDE SEQUENCE [LARGE SCALE GENOMIC DNA]</scope>
    <source>
        <strain evidence="2 3">DSM 21319</strain>
    </source>
</reference>
<feature type="compositionally biased region" description="Basic and acidic residues" evidence="1">
    <location>
        <begin position="18"/>
        <end position="42"/>
    </location>
</feature>
<organism evidence="2 3">
    <name type="scientific">Shinella fusca</name>
    <dbReference type="NCBI Taxonomy" id="544480"/>
    <lineage>
        <taxon>Bacteria</taxon>
        <taxon>Pseudomonadati</taxon>
        <taxon>Pseudomonadota</taxon>
        <taxon>Alphaproteobacteria</taxon>
        <taxon>Hyphomicrobiales</taxon>
        <taxon>Rhizobiaceae</taxon>
        <taxon>Shinella</taxon>
    </lineage>
</organism>
<evidence type="ECO:0000256" key="1">
    <source>
        <dbReference type="SAM" id="MobiDB-lite"/>
    </source>
</evidence>
<evidence type="ECO:0008006" key="4">
    <source>
        <dbReference type="Google" id="ProtNLM"/>
    </source>
</evidence>
<dbReference type="AlphaFoldDB" id="A0A7W8DT45"/>
<feature type="region of interest" description="Disordered" evidence="1">
    <location>
        <begin position="1"/>
        <end position="63"/>
    </location>
</feature>
<keyword evidence="3" id="KW-1185">Reference proteome</keyword>
<dbReference type="EMBL" id="JACHIK010000002">
    <property type="protein sequence ID" value="MBB5041298.1"/>
    <property type="molecule type" value="Genomic_DNA"/>
</dbReference>
<name>A0A7W8DT45_9HYPH</name>
<gene>
    <name evidence="2" type="ORF">HNQ66_000681</name>
</gene>
<proteinExistence type="predicted"/>
<feature type="compositionally biased region" description="Low complexity" evidence="1">
    <location>
        <begin position="1"/>
        <end position="17"/>
    </location>
</feature>